<evidence type="ECO:0000256" key="2">
    <source>
        <dbReference type="ARBA" id="ARBA00010136"/>
    </source>
</evidence>
<dbReference type="GO" id="GO:0006508">
    <property type="term" value="P:proteolysis"/>
    <property type="evidence" value="ECO:0007669"/>
    <property type="project" value="UniProtKB-KW"/>
</dbReference>
<evidence type="ECO:0000256" key="8">
    <source>
        <dbReference type="SAM" id="MobiDB-lite"/>
    </source>
</evidence>
<dbReference type="InterPro" id="IPR016024">
    <property type="entry name" value="ARM-type_fold"/>
</dbReference>
<dbReference type="GO" id="GO:0005634">
    <property type="term" value="C:nucleus"/>
    <property type="evidence" value="ECO:0007669"/>
    <property type="project" value="TreeGrafter"/>
</dbReference>
<dbReference type="GO" id="GO:0004301">
    <property type="term" value="F:epoxide hydrolase activity"/>
    <property type="evidence" value="ECO:0007669"/>
    <property type="project" value="TreeGrafter"/>
</dbReference>
<feature type="region of interest" description="Disordered" evidence="8">
    <location>
        <begin position="106"/>
        <end position="175"/>
    </location>
</feature>
<dbReference type="Gene3D" id="1.25.40.320">
    <property type="entry name" value="Peptidase M1, leukotriene A4 hydrolase/aminopeptidase C-terminal domain"/>
    <property type="match status" value="1"/>
</dbReference>
<dbReference type="PANTHER" id="PTHR45726:SF3">
    <property type="entry name" value="LEUKOTRIENE A-4 HYDROLASE"/>
    <property type="match status" value="1"/>
</dbReference>
<keyword evidence="7" id="KW-0482">Metalloprotease</keyword>
<dbReference type="GO" id="GO:0004463">
    <property type="term" value="F:leukotriene-A4 hydrolase activity"/>
    <property type="evidence" value="ECO:0007669"/>
    <property type="project" value="TreeGrafter"/>
</dbReference>
<comment type="cofactor">
    <cofactor evidence="1">
        <name>Zn(2+)</name>
        <dbReference type="ChEBI" id="CHEBI:29105"/>
    </cofactor>
</comment>
<evidence type="ECO:0000256" key="4">
    <source>
        <dbReference type="ARBA" id="ARBA00022723"/>
    </source>
</evidence>
<evidence type="ECO:0000256" key="1">
    <source>
        <dbReference type="ARBA" id="ARBA00001947"/>
    </source>
</evidence>
<feature type="compositionally biased region" description="Polar residues" evidence="8">
    <location>
        <begin position="161"/>
        <end position="175"/>
    </location>
</feature>
<dbReference type="Proteomes" id="UP000314294">
    <property type="component" value="Unassembled WGS sequence"/>
</dbReference>
<dbReference type="GO" id="GO:0019370">
    <property type="term" value="P:leukotriene biosynthetic process"/>
    <property type="evidence" value="ECO:0007669"/>
    <property type="project" value="TreeGrafter"/>
</dbReference>
<organism evidence="10 11">
    <name type="scientific">Liparis tanakae</name>
    <name type="common">Tanaka's snailfish</name>
    <dbReference type="NCBI Taxonomy" id="230148"/>
    <lineage>
        <taxon>Eukaryota</taxon>
        <taxon>Metazoa</taxon>
        <taxon>Chordata</taxon>
        <taxon>Craniata</taxon>
        <taxon>Vertebrata</taxon>
        <taxon>Euteleostomi</taxon>
        <taxon>Actinopterygii</taxon>
        <taxon>Neopterygii</taxon>
        <taxon>Teleostei</taxon>
        <taxon>Neoteleostei</taxon>
        <taxon>Acanthomorphata</taxon>
        <taxon>Eupercaria</taxon>
        <taxon>Perciformes</taxon>
        <taxon>Cottioidei</taxon>
        <taxon>Cottales</taxon>
        <taxon>Liparidae</taxon>
        <taxon>Liparis</taxon>
    </lineage>
</organism>
<dbReference type="GO" id="GO:0043171">
    <property type="term" value="P:peptide catabolic process"/>
    <property type="evidence" value="ECO:0007669"/>
    <property type="project" value="TreeGrafter"/>
</dbReference>
<keyword evidence="6" id="KW-0862">Zinc</keyword>
<dbReference type="GO" id="GO:0004177">
    <property type="term" value="F:aminopeptidase activity"/>
    <property type="evidence" value="ECO:0007669"/>
    <property type="project" value="TreeGrafter"/>
</dbReference>
<dbReference type="GO" id="GO:0008270">
    <property type="term" value="F:zinc ion binding"/>
    <property type="evidence" value="ECO:0007669"/>
    <property type="project" value="InterPro"/>
</dbReference>
<comment type="caution">
    <text evidence="10">The sequence shown here is derived from an EMBL/GenBank/DDBJ whole genome shotgun (WGS) entry which is preliminary data.</text>
</comment>
<dbReference type="GO" id="GO:0005829">
    <property type="term" value="C:cytosol"/>
    <property type="evidence" value="ECO:0007669"/>
    <property type="project" value="TreeGrafter"/>
</dbReference>
<dbReference type="InterPro" id="IPR015211">
    <property type="entry name" value="Peptidase_M1_C"/>
</dbReference>
<dbReference type="SUPFAM" id="SSF48371">
    <property type="entry name" value="ARM repeat"/>
    <property type="match status" value="1"/>
</dbReference>
<comment type="similarity">
    <text evidence="2">Belongs to the peptidase M1 family.</text>
</comment>
<name>A0A4Z2EDI9_9TELE</name>
<dbReference type="SMART" id="SM01263">
    <property type="entry name" value="Leuk-A4-hydro_C"/>
    <property type="match status" value="1"/>
</dbReference>
<dbReference type="PANTHER" id="PTHR45726">
    <property type="entry name" value="LEUKOTRIENE A-4 HYDROLASE"/>
    <property type="match status" value="1"/>
</dbReference>
<keyword evidence="4" id="KW-0479">Metal-binding</keyword>
<evidence type="ECO:0000256" key="5">
    <source>
        <dbReference type="ARBA" id="ARBA00022801"/>
    </source>
</evidence>
<sequence>MQEVYDLNAIMNSEIRFRWLRLCVRSRWEEAVPMALKMATEQGRMKYTRPLFRYLYTPGIELYNYEKYRDEAVRVFLAHRAAMHPVTSGLVAKDLKLNASKTTGLTSRPPACNWSQDQQTSRPPACNWSQDQQTCRPPACNGSQDHQDHQDQQTTRPPACNGSQDQQTTSPGSSL</sequence>
<keyword evidence="11" id="KW-1185">Reference proteome</keyword>
<evidence type="ECO:0000256" key="6">
    <source>
        <dbReference type="ARBA" id="ARBA00022833"/>
    </source>
</evidence>
<feature type="domain" description="Peptidase M1 leukotriene A4 hydrolase/aminopeptidase C-terminal" evidence="9">
    <location>
        <begin position="1"/>
        <end position="95"/>
    </location>
</feature>
<dbReference type="GO" id="GO:0008237">
    <property type="term" value="F:metallopeptidase activity"/>
    <property type="evidence" value="ECO:0007669"/>
    <property type="project" value="UniProtKB-KW"/>
</dbReference>
<gene>
    <name evidence="10" type="primary">LTA4H_1</name>
    <name evidence="10" type="ORF">EYF80_063069</name>
</gene>
<dbReference type="OrthoDB" id="79562at2759"/>
<feature type="compositionally biased region" description="Polar residues" evidence="8">
    <location>
        <begin position="113"/>
        <end position="135"/>
    </location>
</feature>
<reference evidence="10 11" key="1">
    <citation type="submission" date="2019-03" db="EMBL/GenBank/DDBJ databases">
        <title>First draft genome of Liparis tanakae, snailfish: a comprehensive survey of snailfish specific genes.</title>
        <authorList>
            <person name="Kim W."/>
            <person name="Song I."/>
            <person name="Jeong J.-H."/>
            <person name="Kim D."/>
            <person name="Kim S."/>
            <person name="Ryu S."/>
            <person name="Song J.Y."/>
            <person name="Lee S.K."/>
        </authorList>
    </citation>
    <scope>NUCLEOTIDE SEQUENCE [LARGE SCALE GENOMIC DNA]</scope>
    <source>
        <tissue evidence="10">Muscle</tissue>
    </source>
</reference>
<evidence type="ECO:0000259" key="9">
    <source>
        <dbReference type="SMART" id="SM01263"/>
    </source>
</evidence>
<dbReference type="Pfam" id="PF09127">
    <property type="entry name" value="Leuk-A4-hydro_C"/>
    <property type="match status" value="1"/>
</dbReference>
<evidence type="ECO:0000313" key="10">
    <source>
        <dbReference type="EMBL" id="TNN26793.1"/>
    </source>
</evidence>
<dbReference type="InterPro" id="IPR038502">
    <property type="entry name" value="M1_LTA-4_hydro/amino_C_sf"/>
</dbReference>
<dbReference type="EMBL" id="SRLO01009464">
    <property type="protein sequence ID" value="TNN26793.1"/>
    <property type="molecule type" value="Genomic_DNA"/>
</dbReference>
<evidence type="ECO:0000256" key="3">
    <source>
        <dbReference type="ARBA" id="ARBA00022670"/>
    </source>
</evidence>
<evidence type="ECO:0000313" key="11">
    <source>
        <dbReference type="Proteomes" id="UP000314294"/>
    </source>
</evidence>
<dbReference type="InterPro" id="IPR034015">
    <property type="entry name" value="M1_LTA4H"/>
</dbReference>
<accession>A0A4Z2EDI9</accession>
<evidence type="ECO:0000256" key="7">
    <source>
        <dbReference type="ARBA" id="ARBA00023049"/>
    </source>
</evidence>
<proteinExistence type="inferred from homology"/>
<keyword evidence="3" id="KW-0645">Protease</keyword>
<keyword evidence="5 10" id="KW-0378">Hydrolase</keyword>
<dbReference type="AlphaFoldDB" id="A0A4Z2EDI9"/>
<protein>
    <submittedName>
        <fullName evidence="10">Leukotriene A-4 hydrolase</fullName>
    </submittedName>
</protein>